<feature type="compositionally biased region" description="Gly residues" evidence="1">
    <location>
        <begin position="36"/>
        <end position="53"/>
    </location>
</feature>
<protein>
    <submittedName>
        <fullName evidence="3">Uncharacterized protein</fullName>
    </submittedName>
</protein>
<evidence type="ECO:0000313" key="3">
    <source>
        <dbReference type="EMBL" id="SSY70142.1"/>
    </source>
</evidence>
<keyword evidence="2" id="KW-0472">Membrane</keyword>
<dbReference type="RefSeq" id="WP_169815858.1">
    <property type="nucleotide sequence ID" value="NZ_CP091519.2"/>
</dbReference>
<dbReference type="Proteomes" id="UP000254209">
    <property type="component" value="Unassembled WGS sequence"/>
</dbReference>
<name>A0A376BK66_9NEIS</name>
<dbReference type="EMBL" id="UFSO01000002">
    <property type="protein sequence ID" value="SSY70142.1"/>
    <property type="molecule type" value="Genomic_DNA"/>
</dbReference>
<organism evidence="3 4">
    <name type="scientific">Alysiella crassa</name>
    <dbReference type="NCBI Taxonomy" id="153491"/>
    <lineage>
        <taxon>Bacteria</taxon>
        <taxon>Pseudomonadati</taxon>
        <taxon>Pseudomonadota</taxon>
        <taxon>Betaproteobacteria</taxon>
        <taxon>Neisseriales</taxon>
        <taxon>Neisseriaceae</taxon>
        <taxon>Alysiella</taxon>
    </lineage>
</organism>
<gene>
    <name evidence="3" type="ORF">NCTC10283_00212</name>
</gene>
<dbReference type="AlphaFoldDB" id="A0A376BK66"/>
<evidence type="ECO:0000313" key="4">
    <source>
        <dbReference type="Proteomes" id="UP000254209"/>
    </source>
</evidence>
<sequence>MSKNGYIILAIITILVGTLVNYSLIGDGSNTSSTRGYGGGAYGGGYSGSGGHK</sequence>
<keyword evidence="2" id="KW-1133">Transmembrane helix</keyword>
<dbReference type="STRING" id="1120980.GCA_000745955_02168"/>
<accession>A0A376BK66</accession>
<feature type="transmembrane region" description="Helical" evidence="2">
    <location>
        <begin position="6"/>
        <end position="25"/>
    </location>
</feature>
<evidence type="ECO:0000256" key="1">
    <source>
        <dbReference type="SAM" id="MobiDB-lite"/>
    </source>
</evidence>
<reference evidence="3 4" key="1">
    <citation type="submission" date="2018-06" db="EMBL/GenBank/DDBJ databases">
        <authorList>
            <consortium name="Pathogen Informatics"/>
            <person name="Doyle S."/>
        </authorList>
    </citation>
    <scope>NUCLEOTIDE SEQUENCE [LARGE SCALE GENOMIC DNA]</scope>
    <source>
        <strain evidence="3 4">NCTC10283</strain>
    </source>
</reference>
<keyword evidence="4" id="KW-1185">Reference proteome</keyword>
<keyword evidence="2" id="KW-0812">Transmembrane</keyword>
<feature type="region of interest" description="Disordered" evidence="1">
    <location>
        <begin position="29"/>
        <end position="53"/>
    </location>
</feature>
<proteinExistence type="predicted"/>
<evidence type="ECO:0000256" key="2">
    <source>
        <dbReference type="SAM" id="Phobius"/>
    </source>
</evidence>